<reference evidence="1 2" key="1">
    <citation type="submission" date="2017-09" db="EMBL/GenBank/DDBJ databases">
        <title>Depth-based differentiation of microbial function through sediment-hosted aquifers and enrichment of novel symbionts in the deep terrestrial subsurface.</title>
        <authorList>
            <person name="Probst A.J."/>
            <person name="Ladd B."/>
            <person name="Jarett J.K."/>
            <person name="Geller-Mcgrath D.E."/>
            <person name="Sieber C.M."/>
            <person name="Emerson J.B."/>
            <person name="Anantharaman K."/>
            <person name="Thomas B.C."/>
            <person name="Malmstrom R."/>
            <person name="Stieglmeier M."/>
            <person name="Klingl A."/>
            <person name="Woyke T."/>
            <person name="Ryan C.M."/>
            <person name="Banfield J.F."/>
        </authorList>
    </citation>
    <scope>NUCLEOTIDE SEQUENCE [LARGE SCALE GENOMIC DNA]</scope>
    <source>
        <strain evidence="1">CG11_big_fil_rev_8_21_14_0_20_37_16</strain>
    </source>
</reference>
<evidence type="ECO:0000313" key="2">
    <source>
        <dbReference type="Proteomes" id="UP000229497"/>
    </source>
</evidence>
<comment type="caution">
    <text evidence="1">The sequence shown here is derived from an EMBL/GenBank/DDBJ whole genome shotgun (WGS) entry which is preliminary data.</text>
</comment>
<sequence>MALENLLYQYNPNHTTIYSLGYDWMRKPEDIIPRINKNIKAALGRLNIDGDFNAKFSFRMPDQAHILPLFQKELFSDLIDFHNTNSDTNGFVHPYTLMMVDPNLRNLSVDIKSRKGAFVKLYGEDAVQHELAHFLALQELWKSGAKGNIEFVLQWEKIKKSYGLMLEGEFIPDEISNDFDRTYTIGAPLFPSSEDLQIERKLLLSSPNLRKLLTLILFNLSKLTDQGSTLFHTIYPTPLNSKEMLQCLLPEWRHSRDSLINFTIWEDIMKKI</sequence>
<dbReference type="AlphaFoldDB" id="A0A2H0KJS1"/>
<dbReference type="EMBL" id="PCVK01000090">
    <property type="protein sequence ID" value="PIQ71485.1"/>
    <property type="molecule type" value="Genomic_DNA"/>
</dbReference>
<proteinExistence type="predicted"/>
<dbReference type="Proteomes" id="UP000229497">
    <property type="component" value="Unassembled WGS sequence"/>
</dbReference>
<accession>A0A2H0KJS1</accession>
<protein>
    <submittedName>
        <fullName evidence="1">Uncharacterized protein</fullName>
    </submittedName>
</protein>
<organism evidence="1 2">
    <name type="scientific">Candidatus Roizmanbacteria bacterium CG11_big_fil_rev_8_21_14_0_20_37_16</name>
    <dbReference type="NCBI Taxonomy" id="1974857"/>
    <lineage>
        <taxon>Bacteria</taxon>
        <taxon>Candidatus Roizmaniibacteriota</taxon>
    </lineage>
</organism>
<name>A0A2H0KJS1_9BACT</name>
<gene>
    <name evidence="1" type="ORF">COV87_03195</name>
</gene>
<evidence type="ECO:0000313" key="1">
    <source>
        <dbReference type="EMBL" id="PIQ71485.1"/>
    </source>
</evidence>